<accession>A0A392V5R6</accession>
<keyword evidence="2" id="KW-1185">Reference proteome</keyword>
<dbReference type="EMBL" id="LXQA011071800">
    <property type="protein sequence ID" value="MCI83636.1"/>
    <property type="molecule type" value="Genomic_DNA"/>
</dbReference>
<reference evidence="1 2" key="1">
    <citation type="journal article" date="2018" name="Front. Plant Sci.">
        <title>Red Clover (Trifolium pratense) and Zigzag Clover (T. medium) - A Picture of Genomic Similarities and Differences.</title>
        <authorList>
            <person name="Dluhosova J."/>
            <person name="Istvanek J."/>
            <person name="Nedelnik J."/>
            <person name="Repkova J."/>
        </authorList>
    </citation>
    <scope>NUCLEOTIDE SEQUENCE [LARGE SCALE GENOMIC DNA]</scope>
    <source>
        <strain evidence="2">cv. 10/8</strain>
        <tissue evidence="1">Leaf</tissue>
    </source>
</reference>
<proteinExistence type="predicted"/>
<feature type="non-terminal residue" evidence="1">
    <location>
        <position position="1"/>
    </location>
</feature>
<name>A0A392V5R6_9FABA</name>
<evidence type="ECO:0000313" key="2">
    <source>
        <dbReference type="Proteomes" id="UP000265520"/>
    </source>
</evidence>
<organism evidence="1 2">
    <name type="scientific">Trifolium medium</name>
    <dbReference type="NCBI Taxonomy" id="97028"/>
    <lineage>
        <taxon>Eukaryota</taxon>
        <taxon>Viridiplantae</taxon>
        <taxon>Streptophyta</taxon>
        <taxon>Embryophyta</taxon>
        <taxon>Tracheophyta</taxon>
        <taxon>Spermatophyta</taxon>
        <taxon>Magnoliopsida</taxon>
        <taxon>eudicotyledons</taxon>
        <taxon>Gunneridae</taxon>
        <taxon>Pentapetalae</taxon>
        <taxon>rosids</taxon>
        <taxon>fabids</taxon>
        <taxon>Fabales</taxon>
        <taxon>Fabaceae</taxon>
        <taxon>Papilionoideae</taxon>
        <taxon>50 kb inversion clade</taxon>
        <taxon>NPAAA clade</taxon>
        <taxon>Hologalegina</taxon>
        <taxon>IRL clade</taxon>
        <taxon>Trifolieae</taxon>
        <taxon>Trifolium</taxon>
    </lineage>
</organism>
<evidence type="ECO:0000313" key="1">
    <source>
        <dbReference type="EMBL" id="MCI83636.1"/>
    </source>
</evidence>
<sequence length="14" mass="1434">EDAMPDAVSSALLD</sequence>
<comment type="caution">
    <text evidence="1">The sequence shown here is derived from an EMBL/GenBank/DDBJ whole genome shotgun (WGS) entry which is preliminary data.</text>
</comment>
<dbReference type="Proteomes" id="UP000265520">
    <property type="component" value="Unassembled WGS sequence"/>
</dbReference>
<protein>
    <submittedName>
        <fullName evidence="1">Uncharacterized protein</fullName>
    </submittedName>
</protein>